<feature type="transmembrane region" description="Helical" evidence="6">
    <location>
        <begin position="6"/>
        <end position="26"/>
    </location>
</feature>
<feature type="domain" description="VTT" evidence="7">
    <location>
        <begin position="44"/>
        <end position="161"/>
    </location>
</feature>
<evidence type="ECO:0000313" key="9">
    <source>
        <dbReference type="EMBL" id="SPZ01922.1"/>
    </source>
</evidence>
<proteinExistence type="predicted"/>
<feature type="transmembrane region" description="Helical" evidence="6">
    <location>
        <begin position="108"/>
        <end position="128"/>
    </location>
</feature>
<dbReference type="InterPro" id="IPR051311">
    <property type="entry name" value="DedA_domain"/>
</dbReference>
<feature type="transmembrane region" description="Helical" evidence="6">
    <location>
        <begin position="63"/>
        <end position="87"/>
    </location>
</feature>
<dbReference type="Proteomes" id="UP001171165">
    <property type="component" value="Unassembled WGS sequence"/>
</dbReference>
<dbReference type="AlphaFoldDB" id="A0A2X2BZP9"/>
<evidence type="ECO:0000256" key="6">
    <source>
        <dbReference type="SAM" id="Phobius"/>
    </source>
</evidence>
<evidence type="ECO:0000313" key="8">
    <source>
        <dbReference type="EMBL" id="EKW9775627.1"/>
    </source>
</evidence>
<accession>A0A2X2BZP9</accession>
<feature type="transmembrane region" description="Helical" evidence="6">
    <location>
        <begin position="140"/>
        <end position="166"/>
    </location>
</feature>
<dbReference type="Proteomes" id="UP000251485">
    <property type="component" value="Unassembled WGS sequence"/>
</dbReference>
<dbReference type="PANTHER" id="PTHR42709">
    <property type="entry name" value="ALKALINE PHOSPHATASE LIKE PROTEIN"/>
    <property type="match status" value="1"/>
</dbReference>
<evidence type="ECO:0000259" key="7">
    <source>
        <dbReference type="Pfam" id="PF09335"/>
    </source>
</evidence>
<dbReference type="InterPro" id="IPR032816">
    <property type="entry name" value="VTT_dom"/>
</dbReference>
<protein>
    <submittedName>
        <fullName evidence="9">Inner membrane protein yabI</fullName>
    </submittedName>
    <submittedName>
        <fullName evidence="8">VTT domain-containing protein</fullName>
    </submittedName>
</protein>
<organism evidence="9 10">
    <name type="scientific">Proteus mirabilis</name>
    <dbReference type="NCBI Taxonomy" id="584"/>
    <lineage>
        <taxon>Bacteria</taxon>
        <taxon>Pseudomonadati</taxon>
        <taxon>Pseudomonadota</taxon>
        <taxon>Gammaproteobacteria</taxon>
        <taxon>Enterobacterales</taxon>
        <taxon>Morganellaceae</taxon>
        <taxon>Proteus</taxon>
    </lineage>
</organism>
<evidence type="ECO:0000256" key="1">
    <source>
        <dbReference type="ARBA" id="ARBA00004651"/>
    </source>
</evidence>
<evidence type="ECO:0000256" key="2">
    <source>
        <dbReference type="ARBA" id="ARBA00022475"/>
    </source>
</evidence>
<sequence length="170" mass="18903">MEILHSMLDTLSHVSPIALFFTITLLTAGKSTIGISSFLPPASLMLILIFGVCLPFHSPILLWLATSLGALLGSIASYQLGRSIYYFPRLNKWVTRYQTKILRIQQLLKNKAFFILFISRFLAVFRYLTPFSAGLLKLPIYGIYLTSAISALVWSGVFILIANGVISISL</sequence>
<reference evidence="9 10" key="1">
    <citation type="submission" date="2018-06" db="EMBL/GenBank/DDBJ databases">
        <authorList>
            <consortium name="Pathogen Informatics"/>
            <person name="Doyle S."/>
        </authorList>
    </citation>
    <scope>NUCLEOTIDE SEQUENCE [LARGE SCALE GENOMIC DNA]</scope>
    <source>
        <strain evidence="9 10">NCTC10975</strain>
    </source>
</reference>
<dbReference type="EMBL" id="UAUE01000029">
    <property type="protein sequence ID" value="SPZ01922.1"/>
    <property type="molecule type" value="Genomic_DNA"/>
</dbReference>
<keyword evidence="4 6" id="KW-1133">Transmembrane helix</keyword>
<gene>
    <name evidence="9" type="primary">yabI_2</name>
    <name evidence="9" type="ORF">NCTC10975_04419</name>
    <name evidence="8" type="ORF">PW210_001431</name>
</gene>
<reference evidence="8" key="2">
    <citation type="submission" date="2023-06" db="EMBL/GenBank/DDBJ databases">
        <authorList>
            <consortium name="Clinical and Environmental Microbiology Branch: Whole genome sequencing antimicrobial resistance pathogens in the healthcare setting"/>
        </authorList>
    </citation>
    <scope>NUCLEOTIDE SEQUENCE</scope>
    <source>
        <strain evidence="8">Microbial</strain>
    </source>
</reference>
<dbReference type="Pfam" id="PF09335">
    <property type="entry name" value="VTT_dom"/>
    <property type="match status" value="1"/>
</dbReference>
<evidence type="ECO:0000256" key="5">
    <source>
        <dbReference type="ARBA" id="ARBA00023136"/>
    </source>
</evidence>
<feature type="transmembrane region" description="Helical" evidence="6">
    <location>
        <begin position="38"/>
        <end position="57"/>
    </location>
</feature>
<keyword evidence="3 6" id="KW-0812">Transmembrane</keyword>
<name>A0A2X2BZP9_PROMI</name>
<evidence type="ECO:0000256" key="3">
    <source>
        <dbReference type="ARBA" id="ARBA00022692"/>
    </source>
</evidence>
<keyword evidence="5 6" id="KW-0472">Membrane</keyword>
<keyword evidence="2" id="KW-1003">Cell membrane</keyword>
<dbReference type="RefSeq" id="WP_088207186.1">
    <property type="nucleotide sequence ID" value="NZ_CAXOHV010000011.1"/>
</dbReference>
<dbReference type="EMBL" id="ABKSPD020000004">
    <property type="protein sequence ID" value="EKW9775627.1"/>
    <property type="molecule type" value="Genomic_DNA"/>
</dbReference>
<comment type="subcellular location">
    <subcellularLocation>
        <location evidence="1">Cell membrane</location>
        <topology evidence="1">Multi-pass membrane protein</topology>
    </subcellularLocation>
</comment>
<dbReference type="GO" id="GO:0005886">
    <property type="term" value="C:plasma membrane"/>
    <property type="evidence" value="ECO:0007669"/>
    <property type="project" value="UniProtKB-SubCell"/>
</dbReference>
<evidence type="ECO:0000313" key="10">
    <source>
        <dbReference type="Proteomes" id="UP000251485"/>
    </source>
</evidence>
<evidence type="ECO:0000256" key="4">
    <source>
        <dbReference type="ARBA" id="ARBA00022989"/>
    </source>
</evidence>
<dbReference type="PANTHER" id="PTHR42709:SF6">
    <property type="entry name" value="UNDECAPRENYL PHOSPHATE TRANSPORTER A"/>
    <property type="match status" value="1"/>
</dbReference>